<feature type="binding site" evidence="2">
    <location>
        <position position="167"/>
    </location>
    <ligand>
        <name>Fe cation</name>
        <dbReference type="ChEBI" id="CHEBI:24875"/>
    </ligand>
</feature>
<dbReference type="InterPro" id="IPR036821">
    <property type="entry name" value="Peptide_deformylase_sf"/>
</dbReference>
<dbReference type="PANTHER" id="PTHR10458:SF22">
    <property type="entry name" value="PEPTIDE DEFORMYLASE"/>
    <property type="match status" value="1"/>
</dbReference>
<evidence type="ECO:0000256" key="2">
    <source>
        <dbReference type="HAMAP-Rule" id="MF_00163"/>
    </source>
</evidence>
<reference evidence="3 4" key="1">
    <citation type="journal article" date="2019" name="mSystems">
        <title>Life at home and on the roam: Genomic adaptions reflect the dual lifestyle of an intracellular, facultative symbiont.</title>
        <authorList>
            <person name="Burgsdorf I."/>
        </authorList>
    </citation>
    <scope>NUCLEOTIDE SEQUENCE [LARGE SCALE GENOMIC DNA]</scope>
    <source>
        <strain evidence="3">277cV</strain>
    </source>
</reference>
<dbReference type="Gene3D" id="3.90.45.10">
    <property type="entry name" value="Peptide deformylase"/>
    <property type="match status" value="1"/>
</dbReference>
<dbReference type="PANTHER" id="PTHR10458">
    <property type="entry name" value="PEPTIDE DEFORMYLASE"/>
    <property type="match status" value="1"/>
</dbReference>
<evidence type="ECO:0000313" key="3">
    <source>
        <dbReference type="EMBL" id="TGG93672.1"/>
    </source>
</evidence>
<organism evidence="3 4">
    <name type="scientific">Aphanocapsa feldmannii 277cV</name>
    <dbReference type="NCBI Taxonomy" id="2507553"/>
    <lineage>
        <taxon>Bacteria</taxon>
        <taxon>Bacillati</taxon>
        <taxon>Cyanobacteriota</taxon>
        <taxon>Cyanophyceae</taxon>
        <taxon>Oscillatoriophycideae</taxon>
        <taxon>Chroococcales</taxon>
        <taxon>Microcystaceae</taxon>
        <taxon>Aphanocapsa</taxon>
    </lineage>
</organism>
<gene>
    <name evidence="2 3" type="primary">def</name>
    <name evidence="3" type="ORF">ERJ67_03215</name>
</gene>
<proteinExistence type="inferred from homology"/>
<keyword evidence="2 3" id="KW-0378">Hydrolase</keyword>
<accession>A0A524RPD8</accession>
<dbReference type="EC" id="3.5.1.88" evidence="2"/>
<evidence type="ECO:0000313" key="4">
    <source>
        <dbReference type="Proteomes" id="UP000317990"/>
    </source>
</evidence>
<name>A0A524RPD8_9CHRO</name>
<dbReference type="Proteomes" id="UP000317990">
    <property type="component" value="Unassembled WGS sequence"/>
</dbReference>
<dbReference type="GO" id="GO:0042586">
    <property type="term" value="F:peptide deformylase activity"/>
    <property type="evidence" value="ECO:0007669"/>
    <property type="project" value="UniProtKB-UniRule"/>
</dbReference>
<dbReference type="GO" id="GO:0046872">
    <property type="term" value="F:metal ion binding"/>
    <property type="evidence" value="ECO:0007669"/>
    <property type="project" value="UniProtKB-KW"/>
</dbReference>
<keyword evidence="2" id="KW-0479">Metal-binding</keyword>
<comment type="cofactor">
    <cofactor evidence="2">
        <name>Fe(2+)</name>
        <dbReference type="ChEBI" id="CHEBI:29033"/>
    </cofactor>
    <text evidence="2">Binds 1 Fe(2+) ion.</text>
</comment>
<dbReference type="EMBL" id="SRMO01000050">
    <property type="protein sequence ID" value="TGG93672.1"/>
    <property type="molecule type" value="Genomic_DNA"/>
</dbReference>
<dbReference type="PIRSF" id="PIRSF004749">
    <property type="entry name" value="Pep_def"/>
    <property type="match status" value="1"/>
</dbReference>
<dbReference type="HAMAP" id="MF_00163">
    <property type="entry name" value="Pep_deformylase"/>
    <property type="match status" value="1"/>
</dbReference>
<comment type="similarity">
    <text evidence="1 2">Belongs to the polypeptide deformylase family.</text>
</comment>
<feature type="binding site" evidence="2">
    <location>
        <position position="163"/>
    </location>
    <ligand>
        <name>Fe cation</name>
        <dbReference type="ChEBI" id="CHEBI:24875"/>
    </ligand>
</feature>
<dbReference type="CDD" id="cd00487">
    <property type="entry name" value="Pep_deformylase"/>
    <property type="match status" value="1"/>
</dbReference>
<dbReference type="PRINTS" id="PR01576">
    <property type="entry name" value="PDEFORMYLASE"/>
</dbReference>
<dbReference type="NCBIfam" id="NF001159">
    <property type="entry name" value="PRK00150.1-3"/>
    <property type="match status" value="1"/>
</dbReference>
<dbReference type="GO" id="GO:0006412">
    <property type="term" value="P:translation"/>
    <property type="evidence" value="ECO:0007669"/>
    <property type="project" value="UniProtKB-UniRule"/>
</dbReference>
<feature type="active site" evidence="2">
    <location>
        <position position="164"/>
    </location>
</feature>
<dbReference type="SUPFAM" id="SSF56420">
    <property type="entry name" value="Peptide deformylase"/>
    <property type="match status" value="1"/>
</dbReference>
<dbReference type="NCBIfam" id="TIGR00079">
    <property type="entry name" value="pept_deformyl"/>
    <property type="match status" value="1"/>
</dbReference>
<comment type="catalytic activity">
    <reaction evidence="2">
        <text>N-terminal N-formyl-L-methionyl-[peptide] + H2O = N-terminal L-methionyl-[peptide] + formate</text>
        <dbReference type="Rhea" id="RHEA:24420"/>
        <dbReference type="Rhea" id="RHEA-COMP:10639"/>
        <dbReference type="Rhea" id="RHEA-COMP:10640"/>
        <dbReference type="ChEBI" id="CHEBI:15377"/>
        <dbReference type="ChEBI" id="CHEBI:15740"/>
        <dbReference type="ChEBI" id="CHEBI:49298"/>
        <dbReference type="ChEBI" id="CHEBI:64731"/>
        <dbReference type="EC" id="3.5.1.88"/>
    </reaction>
</comment>
<comment type="caution">
    <text evidence="3">The sequence shown here is derived from an EMBL/GenBank/DDBJ whole genome shotgun (WGS) entry which is preliminary data.</text>
</comment>
<sequence length="201" mass="22022">MAGSFASLARQATKLRTSVAVPKEPVDRPRYAIRTLGDTELRLPAARVDRVDDRIRDLCRDMLRSMYTAKGIGLAAPQVGVNKQVIVIDLDPETPKAAPMVLINPTIIAEGAAVDSCEEGCLSIPGVYLNVVRPTLVEVTYQDEAGRRRRIKADGLLGRCIQHEMDHLKGVLFVDRVTDTEALSSELQEHGFPADAVHAIR</sequence>
<feature type="binding site" evidence="2">
    <location>
        <position position="121"/>
    </location>
    <ligand>
        <name>Fe cation</name>
        <dbReference type="ChEBI" id="CHEBI:24875"/>
    </ligand>
</feature>
<comment type="function">
    <text evidence="2">Removes the formyl group from the N-terminal Met of newly synthesized proteins. Requires at least a dipeptide for an efficient rate of reaction. N-terminal L-methionine is a prerequisite for activity but the enzyme has broad specificity at other positions.</text>
</comment>
<dbReference type="AlphaFoldDB" id="A0A524RPD8"/>
<evidence type="ECO:0000256" key="1">
    <source>
        <dbReference type="ARBA" id="ARBA00010759"/>
    </source>
</evidence>
<protein>
    <recommendedName>
        <fullName evidence="2">Peptide deformylase</fullName>
        <shortName evidence="2">PDF</shortName>
        <ecNumber evidence="2">3.5.1.88</ecNumber>
    </recommendedName>
    <alternativeName>
        <fullName evidence="2">Polypeptide deformylase</fullName>
    </alternativeName>
</protein>
<dbReference type="Pfam" id="PF01327">
    <property type="entry name" value="Pep_deformylase"/>
    <property type="match status" value="1"/>
</dbReference>
<keyword evidence="2" id="KW-0408">Iron</keyword>
<keyword evidence="2" id="KW-0648">Protein biosynthesis</keyword>
<dbReference type="InterPro" id="IPR023635">
    <property type="entry name" value="Peptide_deformylase"/>
</dbReference>